<name>A0AAV1TV70_9STRA</name>
<organism evidence="1 2">
    <name type="scientific">Peronospora matthiolae</name>
    <dbReference type="NCBI Taxonomy" id="2874970"/>
    <lineage>
        <taxon>Eukaryota</taxon>
        <taxon>Sar</taxon>
        <taxon>Stramenopiles</taxon>
        <taxon>Oomycota</taxon>
        <taxon>Peronosporomycetes</taxon>
        <taxon>Peronosporales</taxon>
        <taxon>Peronosporaceae</taxon>
        <taxon>Peronospora</taxon>
    </lineage>
</organism>
<protein>
    <submittedName>
        <fullName evidence="1">Uncharacterized protein</fullName>
    </submittedName>
</protein>
<accession>A0AAV1TV70</accession>
<dbReference type="AlphaFoldDB" id="A0AAV1TV70"/>
<evidence type="ECO:0000313" key="1">
    <source>
        <dbReference type="EMBL" id="CAK7926301.1"/>
    </source>
</evidence>
<dbReference type="Proteomes" id="UP001162060">
    <property type="component" value="Unassembled WGS sequence"/>
</dbReference>
<proteinExistence type="predicted"/>
<gene>
    <name evidence="1" type="ORF">PM001_LOCUS11451</name>
</gene>
<comment type="caution">
    <text evidence="1">The sequence shown here is derived from an EMBL/GenBank/DDBJ whole genome shotgun (WGS) entry which is preliminary data.</text>
</comment>
<dbReference type="EMBL" id="CAKLBY020000097">
    <property type="protein sequence ID" value="CAK7926301.1"/>
    <property type="molecule type" value="Genomic_DNA"/>
</dbReference>
<reference evidence="1" key="1">
    <citation type="submission" date="2024-01" db="EMBL/GenBank/DDBJ databases">
        <authorList>
            <person name="Webb A."/>
        </authorList>
    </citation>
    <scope>NUCLEOTIDE SEQUENCE</scope>
    <source>
        <strain evidence="1">Pm1</strain>
    </source>
</reference>
<evidence type="ECO:0000313" key="2">
    <source>
        <dbReference type="Proteomes" id="UP001162060"/>
    </source>
</evidence>
<sequence>MKQLREIPDQVQRAREQSRTELNKLREHLYRLGFIFLVGEPLWKVGYNLLPLDSQAKLLTKMQLARKTSLLQTKAPSVPREKQYDMA</sequence>